<dbReference type="InterPro" id="IPR003615">
    <property type="entry name" value="HNH_nuc"/>
</dbReference>
<dbReference type="RefSeq" id="WP_251833329.1">
    <property type="nucleotide sequence ID" value="NZ_JACSPS010000002.1"/>
</dbReference>
<reference evidence="1 2" key="1">
    <citation type="submission" date="2020-08" db="EMBL/GenBank/DDBJ databases">
        <title>A Genomic Blueprint of the Chicken Gut Microbiome.</title>
        <authorList>
            <person name="Gilroy R."/>
            <person name="Ravi A."/>
            <person name="Getino M."/>
            <person name="Pursley I."/>
            <person name="Horton D.L."/>
            <person name="Alikhan N.-F."/>
            <person name="Baker D."/>
            <person name="Gharbi K."/>
            <person name="Hall N."/>
            <person name="Watson M."/>
            <person name="Adriaenssens E.M."/>
            <person name="Foster-Nyarko E."/>
            <person name="Jarju S."/>
            <person name="Secka A."/>
            <person name="Antonio M."/>
            <person name="Oren A."/>
            <person name="Chaudhuri R."/>
            <person name="La Ragione R.M."/>
            <person name="Hildebrand F."/>
            <person name="Pallen M.J."/>
        </authorList>
    </citation>
    <scope>NUCLEOTIDE SEQUENCE [LARGE SCALE GENOMIC DNA]</scope>
    <source>
        <strain evidence="1 2">Sa1CVA4</strain>
    </source>
</reference>
<sequence length="247" mass="29209">MIYDFRKGKSALYFSSLLAVDYEYDVQDFILSNSTLEHDHIGYYRVSKKNGFVRLGSFLPEYKDIQFKRTPAFHIHDCQTTDRLGRRMKVTNSARNTYWSLDKQKEVEADLEICWECLKKLRREYKISMGLNTFNNFVLSLEENPRTKQTIVDGNGYTINWKQLSFCYRDFRRFTCEKCGFKAKNEAEQRFLHSHHRNGIKTDNNRSNLQCLCVKCHSNVDDHHRAKFSLEGLSLLLDFEQHINTAT</sequence>
<dbReference type="Proteomes" id="UP000626242">
    <property type="component" value="Unassembled WGS sequence"/>
</dbReference>
<comment type="caution">
    <text evidence="1">The sequence shown here is derived from an EMBL/GenBank/DDBJ whole genome shotgun (WGS) entry which is preliminary data.</text>
</comment>
<dbReference type="EMBL" id="JACSPS010000002">
    <property type="protein sequence ID" value="MBD8018133.1"/>
    <property type="molecule type" value="Genomic_DNA"/>
</dbReference>
<organism evidence="1 2">
    <name type="scientific">Kaistella pullorum</name>
    <dbReference type="NCBI Taxonomy" id="2763074"/>
    <lineage>
        <taxon>Bacteria</taxon>
        <taxon>Pseudomonadati</taxon>
        <taxon>Bacteroidota</taxon>
        <taxon>Flavobacteriia</taxon>
        <taxon>Flavobacteriales</taxon>
        <taxon>Weeksellaceae</taxon>
        <taxon>Chryseobacterium group</taxon>
        <taxon>Kaistella</taxon>
    </lineage>
</organism>
<gene>
    <name evidence="1" type="ORF">H9628_06590</name>
</gene>
<dbReference type="GO" id="GO:0004519">
    <property type="term" value="F:endonuclease activity"/>
    <property type="evidence" value="ECO:0007669"/>
    <property type="project" value="UniProtKB-KW"/>
</dbReference>
<proteinExistence type="predicted"/>
<protein>
    <submittedName>
        <fullName evidence="1">HNH endonuclease</fullName>
    </submittedName>
</protein>
<evidence type="ECO:0000313" key="1">
    <source>
        <dbReference type="EMBL" id="MBD8018133.1"/>
    </source>
</evidence>
<keyword evidence="1" id="KW-0255">Endonuclease</keyword>
<dbReference type="CDD" id="cd00085">
    <property type="entry name" value="HNHc"/>
    <property type="match status" value="1"/>
</dbReference>
<name>A0ABR8WMN0_9FLAO</name>
<keyword evidence="1" id="KW-0378">Hydrolase</keyword>
<evidence type="ECO:0000313" key="2">
    <source>
        <dbReference type="Proteomes" id="UP000626242"/>
    </source>
</evidence>
<keyword evidence="1" id="KW-0540">Nuclease</keyword>
<keyword evidence="2" id="KW-1185">Reference proteome</keyword>
<accession>A0ABR8WMN0</accession>